<dbReference type="Gene3D" id="3.90.25.10">
    <property type="entry name" value="UDP-galactose 4-epimerase, domain 1"/>
    <property type="match status" value="1"/>
</dbReference>
<evidence type="ECO:0000313" key="3">
    <source>
        <dbReference type="Proteomes" id="UP000801428"/>
    </source>
</evidence>
<accession>A0A9P4TM87</accession>
<dbReference type="EMBL" id="SWKU01000003">
    <property type="protein sequence ID" value="KAF3008594.1"/>
    <property type="molecule type" value="Genomic_DNA"/>
</dbReference>
<dbReference type="Pfam" id="PF05368">
    <property type="entry name" value="NmrA"/>
    <property type="match status" value="1"/>
</dbReference>
<dbReference type="AlphaFoldDB" id="A0A9P4TM87"/>
<dbReference type="InterPro" id="IPR036291">
    <property type="entry name" value="NAD(P)-bd_dom_sf"/>
</dbReference>
<sequence>MTIALTSATGKLGGAVLKAILDNKLIDPKELIVCTSSDTKDARFDTLRTQNITLRQANFDDAASLTQAYAGCDKLFLVSTPRIEMDYNNAPLWQGREKHHRAAIDAALEAGVNHIYYTSLGFANPSKAGVMRAHIRTEAYLHDLEKEGKVRVTIIREGLYNESWPLYFGYYFGLKDETRTEVVVAGDGPVSWTSIADMAFGTAKVLAAPSEEWSGKTFYLSQKQTRTLQDIAGIVSRVKGQEIRLKVVSRKEYEDYYAEKRTDRASVEWWSSSYDALKDGECAIEDPTLERLLGEAGRSPEPLEKTVEEMLK</sequence>
<dbReference type="InterPro" id="IPR052718">
    <property type="entry name" value="NmrA-type_oxidoreductase"/>
</dbReference>
<reference evidence="2" key="1">
    <citation type="submission" date="2019-04" db="EMBL/GenBank/DDBJ databases">
        <title>Sequencing of skin fungus with MAO and IRED activity.</title>
        <authorList>
            <person name="Marsaioli A.J."/>
            <person name="Bonatto J.M.C."/>
            <person name="Reis Junior O."/>
        </authorList>
    </citation>
    <scope>NUCLEOTIDE SEQUENCE</scope>
    <source>
        <strain evidence="2">30M1</strain>
    </source>
</reference>
<comment type="caution">
    <text evidence="2">The sequence shown here is derived from an EMBL/GenBank/DDBJ whole genome shotgun (WGS) entry which is preliminary data.</text>
</comment>
<dbReference type="PANTHER" id="PTHR47129">
    <property type="entry name" value="QUINONE OXIDOREDUCTASE 2"/>
    <property type="match status" value="1"/>
</dbReference>
<dbReference type="Gene3D" id="3.40.50.720">
    <property type="entry name" value="NAD(P)-binding Rossmann-like Domain"/>
    <property type="match status" value="1"/>
</dbReference>
<evidence type="ECO:0000313" key="2">
    <source>
        <dbReference type="EMBL" id="KAF3008594.1"/>
    </source>
</evidence>
<organism evidence="2 3">
    <name type="scientific">Curvularia kusanoi</name>
    <name type="common">Cochliobolus kusanoi</name>
    <dbReference type="NCBI Taxonomy" id="90978"/>
    <lineage>
        <taxon>Eukaryota</taxon>
        <taxon>Fungi</taxon>
        <taxon>Dikarya</taxon>
        <taxon>Ascomycota</taxon>
        <taxon>Pezizomycotina</taxon>
        <taxon>Dothideomycetes</taxon>
        <taxon>Pleosporomycetidae</taxon>
        <taxon>Pleosporales</taxon>
        <taxon>Pleosporineae</taxon>
        <taxon>Pleosporaceae</taxon>
        <taxon>Curvularia</taxon>
    </lineage>
</organism>
<evidence type="ECO:0000259" key="1">
    <source>
        <dbReference type="Pfam" id="PF05368"/>
    </source>
</evidence>
<feature type="domain" description="NmrA-like" evidence="1">
    <location>
        <begin position="2"/>
        <end position="254"/>
    </location>
</feature>
<dbReference type="OrthoDB" id="419598at2759"/>
<dbReference type="InterPro" id="IPR008030">
    <property type="entry name" value="NmrA-like"/>
</dbReference>
<protein>
    <recommendedName>
        <fullName evidence="1">NmrA-like domain-containing protein</fullName>
    </recommendedName>
</protein>
<name>A0A9P4TM87_CURKU</name>
<keyword evidence="3" id="KW-1185">Reference proteome</keyword>
<dbReference type="Proteomes" id="UP000801428">
    <property type="component" value="Unassembled WGS sequence"/>
</dbReference>
<gene>
    <name evidence="2" type="ORF">E8E13_007649</name>
</gene>
<proteinExistence type="predicted"/>
<dbReference type="PANTHER" id="PTHR47129:SF1">
    <property type="entry name" value="NMRA-LIKE DOMAIN-CONTAINING PROTEIN"/>
    <property type="match status" value="1"/>
</dbReference>
<dbReference type="SUPFAM" id="SSF51735">
    <property type="entry name" value="NAD(P)-binding Rossmann-fold domains"/>
    <property type="match status" value="1"/>
</dbReference>